<evidence type="ECO:0000313" key="4">
    <source>
        <dbReference type="EMBL" id="RSH87248.1"/>
    </source>
</evidence>
<comment type="caution">
    <text evidence="4">The sequence shown here is derived from an EMBL/GenBank/DDBJ whole genome shotgun (WGS) entry which is preliminary data.</text>
</comment>
<dbReference type="GO" id="GO:0008157">
    <property type="term" value="F:protein phosphatase 1 binding"/>
    <property type="evidence" value="ECO:0007669"/>
    <property type="project" value="TreeGrafter"/>
</dbReference>
<keyword evidence="2" id="KW-0539">Nucleus</keyword>
<dbReference type="InterPro" id="IPR011107">
    <property type="entry name" value="PPI_Ypi1"/>
</dbReference>
<evidence type="ECO:0000313" key="5">
    <source>
        <dbReference type="Proteomes" id="UP000279259"/>
    </source>
</evidence>
<comment type="function">
    <text evidence="2">Regulator of type 1 phosphatases which maintains protein phosphatase activity under strict control.</text>
</comment>
<dbReference type="GO" id="GO:0005634">
    <property type="term" value="C:nucleus"/>
    <property type="evidence" value="ECO:0007669"/>
    <property type="project" value="UniProtKB-SubCell"/>
</dbReference>
<dbReference type="GO" id="GO:0004865">
    <property type="term" value="F:protein serine/threonine phosphatase inhibitor activity"/>
    <property type="evidence" value="ECO:0007669"/>
    <property type="project" value="UniProtKB-UniRule"/>
</dbReference>
<sequence>MQQQRPADTGSRTLTISRSATPDLARAGTAPTTASESEAVESPPVGVLRLRGGPTRRRVVWRDDTVDNEGMGKKKSKICCIYHRPRAFDESSTESSSGSDDDDDDDGDGGSHQPNAGPSGSARNPKAPRGIMKRREGGGEVEQSSESDSEGGQGDGRARPARKPRRKQRHSRECDHGPGDHAHGHSHGHKHAAKPNRYDHQEKHGTPGQAVNP</sequence>
<evidence type="ECO:0000256" key="1">
    <source>
        <dbReference type="ARBA" id="ARBA00005605"/>
    </source>
</evidence>
<feature type="compositionally biased region" description="Basic and acidic residues" evidence="3">
    <location>
        <begin position="196"/>
        <end position="205"/>
    </location>
</feature>
<feature type="compositionally biased region" description="Basic and acidic residues" evidence="3">
    <location>
        <begin position="171"/>
        <end position="183"/>
    </location>
</feature>
<evidence type="ECO:0000256" key="3">
    <source>
        <dbReference type="SAM" id="MobiDB-lite"/>
    </source>
</evidence>
<dbReference type="Proteomes" id="UP000279259">
    <property type="component" value="Unassembled WGS sequence"/>
</dbReference>
<name>A0A427Y833_9TREE</name>
<reference evidence="4 5" key="1">
    <citation type="submission" date="2018-11" db="EMBL/GenBank/DDBJ databases">
        <title>Genome sequence of Saitozyma podzolica DSM 27192.</title>
        <authorList>
            <person name="Aliyu H."/>
            <person name="Gorte O."/>
            <person name="Ochsenreither K."/>
        </authorList>
    </citation>
    <scope>NUCLEOTIDE SEQUENCE [LARGE SCALE GENOMIC DNA]</scope>
    <source>
        <strain evidence="4 5">DSM 27192</strain>
    </source>
</reference>
<feature type="compositionally biased region" description="Acidic residues" evidence="3">
    <location>
        <begin position="99"/>
        <end position="108"/>
    </location>
</feature>
<dbReference type="PANTHER" id="PTHR20835:SF0">
    <property type="entry name" value="E3 UBIQUITIN-PROTEIN LIGASE PPP1R11"/>
    <property type="match status" value="1"/>
</dbReference>
<feature type="compositionally biased region" description="Basic residues" evidence="3">
    <location>
        <begin position="184"/>
        <end position="194"/>
    </location>
</feature>
<accession>A0A427Y833</accession>
<dbReference type="STRING" id="1890683.A0A427Y833"/>
<dbReference type="EMBL" id="RSCD01000017">
    <property type="protein sequence ID" value="RSH87248.1"/>
    <property type="molecule type" value="Genomic_DNA"/>
</dbReference>
<gene>
    <name evidence="4" type="primary">YPI1</name>
    <name evidence="4" type="ORF">EHS25_003157</name>
</gene>
<comment type="subcellular location">
    <subcellularLocation>
        <location evidence="2">Nucleus</location>
    </subcellularLocation>
</comment>
<feature type="compositionally biased region" description="Basic residues" evidence="3">
    <location>
        <begin position="159"/>
        <end position="170"/>
    </location>
</feature>
<feature type="compositionally biased region" description="Polar residues" evidence="3">
    <location>
        <begin position="1"/>
        <end position="20"/>
    </location>
</feature>
<protein>
    <recommendedName>
        <fullName evidence="2">Type 1 phosphatases regulator</fullName>
    </recommendedName>
</protein>
<dbReference type="AlphaFoldDB" id="A0A427Y833"/>
<feature type="compositionally biased region" description="Polar residues" evidence="3">
    <location>
        <begin position="112"/>
        <end position="122"/>
    </location>
</feature>
<dbReference type="Pfam" id="PF07491">
    <property type="entry name" value="PPI_Ypi1"/>
    <property type="match status" value="1"/>
</dbReference>
<feature type="region of interest" description="Disordered" evidence="3">
    <location>
        <begin position="1"/>
        <end position="213"/>
    </location>
</feature>
<keyword evidence="5" id="KW-1185">Reference proteome</keyword>
<dbReference type="PANTHER" id="PTHR20835">
    <property type="entry name" value="E3 UBIQUITIN-PROTEIN LIGASE PPP1R11-RELATED"/>
    <property type="match status" value="1"/>
</dbReference>
<dbReference type="OrthoDB" id="307488at2759"/>
<organism evidence="4 5">
    <name type="scientific">Saitozyma podzolica</name>
    <dbReference type="NCBI Taxonomy" id="1890683"/>
    <lineage>
        <taxon>Eukaryota</taxon>
        <taxon>Fungi</taxon>
        <taxon>Dikarya</taxon>
        <taxon>Basidiomycota</taxon>
        <taxon>Agaricomycotina</taxon>
        <taxon>Tremellomycetes</taxon>
        <taxon>Tremellales</taxon>
        <taxon>Trimorphomycetaceae</taxon>
        <taxon>Saitozyma</taxon>
    </lineage>
</organism>
<comment type="similarity">
    <text evidence="1 2">Belongs to the YPI1 family.</text>
</comment>
<proteinExistence type="inferred from homology"/>
<evidence type="ECO:0000256" key="2">
    <source>
        <dbReference type="RuleBase" id="RU367162"/>
    </source>
</evidence>